<dbReference type="Gene3D" id="3.40.250.10">
    <property type="entry name" value="Rhodanese-like domain"/>
    <property type="match status" value="2"/>
</dbReference>
<evidence type="ECO:0000313" key="3">
    <source>
        <dbReference type="EMBL" id="SDW15178.1"/>
    </source>
</evidence>
<reference evidence="3 4" key="1">
    <citation type="submission" date="2016-10" db="EMBL/GenBank/DDBJ databases">
        <authorList>
            <person name="Varghese N."/>
            <person name="Submissions S."/>
        </authorList>
    </citation>
    <scope>NUCLEOTIDE SEQUENCE [LARGE SCALE GENOMIC DNA]</scope>
    <source>
        <strain evidence="3 4">DSM 25353</strain>
    </source>
</reference>
<dbReference type="SUPFAM" id="SSF52821">
    <property type="entry name" value="Rhodanese/Cell cycle control phosphatase"/>
    <property type="match status" value="2"/>
</dbReference>
<dbReference type="InterPro" id="IPR001279">
    <property type="entry name" value="Metallo-B-lactamas"/>
</dbReference>
<evidence type="ECO:0000313" key="4">
    <source>
        <dbReference type="Proteomes" id="UP000198711"/>
    </source>
</evidence>
<dbReference type="InterPro" id="IPR036866">
    <property type="entry name" value="RibonucZ/Hydroxyglut_hydro"/>
</dbReference>
<gene>
    <name evidence="3" type="ORF">SAMN05444410_101358</name>
</gene>
<dbReference type="FunFam" id="3.60.15.10:FF:000030">
    <property type="entry name" value="Metallo-beta-lactamase family protein"/>
    <property type="match status" value="1"/>
</dbReference>
<dbReference type="PANTHER" id="PTHR43084">
    <property type="entry name" value="PERSULFIDE DIOXYGENASE ETHE1"/>
    <property type="match status" value="1"/>
</dbReference>
<dbReference type="EMBL" id="FNNO01000001">
    <property type="protein sequence ID" value="SDW15178.1"/>
    <property type="molecule type" value="Genomic_DNA"/>
</dbReference>
<protein>
    <submittedName>
        <fullName evidence="3">Glyoxylase, beta-lactamase superfamily II</fullName>
    </submittedName>
</protein>
<dbReference type="InterPro" id="IPR036873">
    <property type="entry name" value="Rhodanese-like_dom_sf"/>
</dbReference>
<evidence type="ECO:0000259" key="2">
    <source>
        <dbReference type="PROSITE" id="PS50206"/>
    </source>
</evidence>
<dbReference type="GO" id="GO:0070813">
    <property type="term" value="P:hydrogen sulfide metabolic process"/>
    <property type="evidence" value="ECO:0007669"/>
    <property type="project" value="TreeGrafter"/>
</dbReference>
<accession>A0A8X8LCC3</accession>
<dbReference type="Gene3D" id="3.60.15.10">
    <property type="entry name" value="Ribonuclease Z/Hydroxyacylglutathione hydrolase-like"/>
    <property type="match status" value="1"/>
</dbReference>
<evidence type="ECO:0000256" key="1">
    <source>
        <dbReference type="ARBA" id="ARBA00022723"/>
    </source>
</evidence>
<dbReference type="GO" id="GO:0050313">
    <property type="term" value="F:sulfur dioxygenase activity"/>
    <property type="evidence" value="ECO:0007669"/>
    <property type="project" value="InterPro"/>
</dbReference>
<dbReference type="InterPro" id="IPR044528">
    <property type="entry name" value="POD-like_MBL-fold"/>
</dbReference>
<dbReference type="PANTHER" id="PTHR43084:SF1">
    <property type="entry name" value="PERSULFIDE DIOXYGENASE ETHE1, MITOCHONDRIAL"/>
    <property type="match status" value="1"/>
</dbReference>
<dbReference type="CDD" id="cd07724">
    <property type="entry name" value="POD-like_MBL-fold"/>
    <property type="match status" value="1"/>
</dbReference>
<keyword evidence="4" id="KW-1185">Reference proteome</keyword>
<feature type="domain" description="Rhodanese" evidence="2">
    <location>
        <begin position="269"/>
        <end position="355"/>
    </location>
</feature>
<dbReference type="AlphaFoldDB" id="A0A8X8LCC3"/>
<dbReference type="InterPro" id="IPR051682">
    <property type="entry name" value="Mito_Persulfide_Diox"/>
</dbReference>
<dbReference type="GO" id="GO:0006749">
    <property type="term" value="P:glutathione metabolic process"/>
    <property type="evidence" value="ECO:0007669"/>
    <property type="project" value="InterPro"/>
</dbReference>
<feature type="domain" description="Rhodanese" evidence="2">
    <location>
        <begin position="365"/>
        <end position="449"/>
    </location>
</feature>
<dbReference type="Pfam" id="PF00753">
    <property type="entry name" value="Lactamase_B"/>
    <property type="match status" value="1"/>
</dbReference>
<name>A0A8X8LCC3_9BACT</name>
<dbReference type="SMART" id="SM00849">
    <property type="entry name" value="Lactamase_B"/>
    <property type="match status" value="1"/>
</dbReference>
<organism evidence="3 4">
    <name type="scientific">Hydrobacter penzbergensis</name>
    <dbReference type="NCBI Taxonomy" id="1235997"/>
    <lineage>
        <taxon>Bacteria</taxon>
        <taxon>Pseudomonadati</taxon>
        <taxon>Bacteroidota</taxon>
        <taxon>Chitinophagia</taxon>
        <taxon>Chitinophagales</taxon>
        <taxon>Chitinophagaceae</taxon>
        <taxon>Hydrobacter</taxon>
    </lineage>
</organism>
<dbReference type="GO" id="GO:0046872">
    <property type="term" value="F:metal ion binding"/>
    <property type="evidence" value="ECO:0007669"/>
    <property type="project" value="UniProtKB-KW"/>
</dbReference>
<dbReference type="SUPFAM" id="SSF56281">
    <property type="entry name" value="Metallo-hydrolase/oxidoreductase"/>
    <property type="match status" value="1"/>
</dbReference>
<dbReference type="Proteomes" id="UP000198711">
    <property type="component" value="Unassembled WGS sequence"/>
</dbReference>
<dbReference type="RefSeq" id="WP_092721506.1">
    <property type="nucleotide sequence ID" value="NZ_FNNO01000001.1"/>
</dbReference>
<sequence length="451" mass="50030">MQIKQFEDKNLAQFSYAVLSDCEKKIILIDPARNTQPYLDYATENEAQIVGVIETHPHADFVSSHLELHQSTGATIYTGKLVDALYPHQTFDEGDSIQVGKVKLSAIHTPGHSPDSISVLLEHNGKQKAVFTGDTLFIGDCGRPDLREGAGKIQSKREELARQMYHSLREKLMTLNDDVVVYPAHGAGTLCGKNLSKESSSAIGREKQSNWSLQPVTEEEFVNNLLSDQPFIPHYFSFDVELNRKGAAPLQESISKIKMSDSGNDAAGLDKALWIVDVRKEEHFKEGHLPHSINIMEDGKFETWLGSIIKPGEKFYLAGESREQLQRMMLRAAAIGYETAIAEALIVRDGPEKEAELDVNIFKEQKANYTIIDVRNTSEVKAGKIFPGSLPIPLAELRERVAEIPTNKPIVVHCAGGYRSAAASSLIHSTLNEKARVFDLSDAVKNFMKTS</sequence>
<dbReference type="Pfam" id="PF00581">
    <property type="entry name" value="Rhodanese"/>
    <property type="match status" value="2"/>
</dbReference>
<comment type="caution">
    <text evidence="3">The sequence shown here is derived from an EMBL/GenBank/DDBJ whole genome shotgun (WGS) entry which is preliminary data.</text>
</comment>
<dbReference type="InterPro" id="IPR001763">
    <property type="entry name" value="Rhodanese-like_dom"/>
</dbReference>
<proteinExistence type="predicted"/>
<keyword evidence="1" id="KW-0479">Metal-binding</keyword>
<dbReference type="PROSITE" id="PS50206">
    <property type="entry name" value="RHODANESE_3"/>
    <property type="match status" value="2"/>
</dbReference>
<dbReference type="SMART" id="SM00450">
    <property type="entry name" value="RHOD"/>
    <property type="match status" value="1"/>
</dbReference>